<accession>A0A843V1L0</accession>
<protein>
    <submittedName>
        <fullName evidence="2">Uncharacterized protein</fullName>
    </submittedName>
</protein>
<dbReference type="OrthoDB" id="2011366at2759"/>
<feature type="region of interest" description="Disordered" evidence="1">
    <location>
        <begin position="38"/>
        <end position="57"/>
    </location>
</feature>
<organism evidence="2 3">
    <name type="scientific">Colocasia esculenta</name>
    <name type="common">Wild taro</name>
    <name type="synonym">Arum esculentum</name>
    <dbReference type="NCBI Taxonomy" id="4460"/>
    <lineage>
        <taxon>Eukaryota</taxon>
        <taxon>Viridiplantae</taxon>
        <taxon>Streptophyta</taxon>
        <taxon>Embryophyta</taxon>
        <taxon>Tracheophyta</taxon>
        <taxon>Spermatophyta</taxon>
        <taxon>Magnoliopsida</taxon>
        <taxon>Liliopsida</taxon>
        <taxon>Araceae</taxon>
        <taxon>Aroideae</taxon>
        <taxon>Colocasieae</taxon>
        <taxon>Colocasia</taxon>
    </lineage>
</organism>
<evidence type="ECO:0000313" key="2">
    <source>
        <dbReference type="EMBL" id="MQL89775.1"/>
    </source>
</evidence>
<sequence>MDAKHELGIQGPCRLLRDLLCSTLVLLMAPKGKLLASRRRPASHEAGGGSRASSECRTMHRDDRLPNLVIPKCEQINLPELMLHLIRQCFYNPRRSMPYACPITSLLLFIGIHIPNCELVTLKSRSGFNLTAAHRMGYKLLDGVVTRELKGKEQATDEDESNEDDVDEDSQSEPMDAQGDEADVVADDQAPDEPSLRDFISAQMAQMQLQMITVFEHLNARLDHVDTSLEALADTQVQLQIRLTRLSTELHELRQSSAPPGHDDVSRV</sequence>
<feature type="compositionally biased region" description="Acidic residues" evidence="1">
    <location>
        <begin position="156"/>
        <end position="171"/>
    </location>
</feature>
<proteinExistence type="predicted"/>
<name>A0A843V1L0_COLES</name>
<evidence type="ECO:0000256" key="1">
    <source>
        <dbReference type="SAM" id="MobiDB-lite"/>
    </source>
</evidence>
<comment type="caution">
    <text evidence="2">The sequence shown here is derived from an EMBL/GenBank/DDBJ whole genome shotgun (WGS) entry which is preliminary data.</text>
</comment>
<feature type="compositionally biased region" description="Acidic residues" evidence="1">
    <location>
        <begin position="178"/>
        <end position="191"/>
    </location>
</feature>
<dbReference type="EMBL" id="NMUH01001177">
    <property type="protein sequence ID" value="MQL89775.1"/>
    <property type="molecule type" value="Genomic_DNA"/>
</dbReference>
<reference evidence="2" key="1">
    <citation type="submission" date="2017-07" db="EMBL/GenBank/DDBJ databases">
        <title>Taro Niue Genome Assembly and Annotation.</title>
        <authorList>
            <person name="Atibalentja N."/>
            <person name="Keating K."/>
            <person name="Fields C.J."/>
        </authorList>
    </citation>
    <scope>NUCLEOTIDE SEQUENCE</scope>
    <source>
        <strain evidence="2">Niue_2</strain>
        <tissue evidence="2">Leaf</tissue>
    </source>
</reference>
<dbReference type="AlphaFoldDB" id="A0A843V1L0"/>
<gene>
    <name evidence="2" type="ORF">Taro_022360</name>
</gene>
<dbReference type="Proteomes" id="UP000652761">
    <property type="component" value="Unassembled WGS sequence"/>
</dbReference>
<feature type="region of interest" description="Disordered" evidence="1">
    <location>
        <begin position="150"/>
        <end position="194"/>
    </location>
</feature>
<evidence type="ECO:0000313" key="3">
    <source>
        <dbReference type="Proteomes" id="UP000652761"/>
    </source>
</evidence>
<keyword evidence="3" id="KW-1185">Reference proteome</keyword>